<evidence type="ECO:0000259" key="3">
    <source>
        <dbReference type="Pfam" id="PF22932"/>
    </source>
</evidence>
<dbReference type="Gene3D" id="2.80.10.50">
    <property type="match status" value="1"/>
</dbReference>
<feature type="compositionally biased region" description="Low complexity" evidence="1">
    <location>
        <begin position="156"/>
        <end position="165"/>
    </location>
</feature>
<dbReference type="SUPFAM" id="SSF50405">
    <property type="entry name" value="Actin-crosslinking proteins"/>
    <property type="match status" value="1"/>
</dbReference>
<feature type="compositionally biased region" description="Low complexity" evidence="1">
    <location>
        <begin position="220"/>
        <end position="235"/>
    </location>
</feature>
<dbReference type="PANTHER" id="PTHR31205:SF69">
    <property type="entry name" value="ACTIN CROSS-LINKING PROTEIN (DUF569)"/>
    <property type="match status" value="1"/>
</dbReference>
<name>A0A8J5GCX3_ZINOF</name>
<accession>A0A8J5GCX3</accession>
<feature type="domain" description="DUF569" evidence="3">
    <location>
        <begin position="244"/>
        <end position="321"/>
    </location>
</feature>
<dbReference type="Proteomes" id="UP000734854">
    <property type="component" value="Unassembled WGS sequence"/>
</dbReference>
<dbReference type="InterPro" id="IPR008999">
    <property type="entry name" value="Actin-crosslinking"/>
</dbReference>
<dbReference type="Pfam" id="PF04601">
    <property type="entry name" value="DUF569"/>
    <property type="match status" value="1"/>
</dbReference>
<dbReference type="CDD" id="cd23340">
    <property type="entry name" value="beta-trefoil_FSCN_ACP-like"/>
    <property type="match status" value="1"/>
</dbReference>
<proteinExistence type="predicted"/>
<reference evidence="4 5" key="1">
    <citation type="submission" date="2020-08" db="EMBL/GenBank/DDBJ databases">
        <title>Plant Genome Project.</title>
        <authorList>
            <person name="Zhang R.-G."/>
        </authorList>
    </citation>
    <scope>NUCLEOTIDE SEQUENCE [LARGE SCALE GENOMIC DNA]</scope>
    <source>
        <tissue evidence="4">Rhizome</tissue>
    </source>
</reference>
<keyword evidence="5" id="KW-1185">Reference proteome</keyword>
<feature type="compositionally biased region" description="Low complexity" evidence="1">
    <location>
        <begin position="200"/>
        <end position="212"/>
    </location>
</feature>
<organism evidence="4 5">
    <name type="scientific">Zingiber officinale</name>
    <name type="common">Ginger</name>
    <name type="synonym">Amomum zingiber</name>
    <dbReference type="NCBI Taxonomy" id="94328"/>
    <lineage>
        <taxon>Eukaryota</taxon>
        <taxon>Viridiplantae</taxon>
        <taxon>Streptophyta</taxon>
        <taxon>Embryophyta</taxon>
        <taxon>Tracheophyta</taxon>
        <taxon>Spermatophyta</taxon>
        <taxon>Magnoliopsida</taxon>
        <taxon>Liliopsida</taxon>
        <taxon>Zingiberales</taxon>
        <taxon>Zingiberaceae</taxon>
        <taxon>Zingiber</taxon>
    </lineage>
</organism>
<evidence type="ECO:0008006" key="6">
    <source>
        <dbReference type="Google" id="ProtNLM"/>
    </source>
</evidence>
<comment type="caution">
    <text evidence="4">The sequence shown here is derived from an EMBL/GenBank/DDBJ whole genome shotgun (WGS) entry which is preliminary data.</text>
</comment>
<gene>
    <name evidence="4" type="ORF">ZIOFF_045256</name>
</gene>
<feature type="domain" description="DUF569" evidence="2">
    <location>
        <begin position="1"/>
        <end position="145"/>
    </location>
</feature>
<feature type="compositionally biased region" description="Pro residues" evidence="1">
    <location>
        <begin position="169"/>
        <end position="179"/>
    </location>
</feature>
<sequence>MELFDHAKAVRLRSYHGKYLKADEDEEHVTQSRNGSAPGARWEVEFLPDCPTFRLRSCHGRYLAASAEHFLLGFTGKKVVQLQLFPSLDPNPPCLKWEPIREGFQVKLKSHTGKFLRANGSLPPWRNSVTHDLPQHTATQDWVLWDVDVVEIQSSSAPARAPAVSIKRPPSPPSSPPRPFAEDFSSPSGPSDPDELREVSSSSTSSSMADSSPRANAIHSPPSSTSQRSPSLAAPAPVPAPSLGRTIYYSVADDRGNVDDHEEWPSLTFVGTSVPELTLLLKKLTMIDDIIVCTRHPLKHNLSPIYLHLPPNNRAMRLVVVDADSSCEYF</sequence>
<dbReference type="AlphaFoldDB" id="A0A8J5GCX3"/>
<dbReference type="EMBL" id="JACMSC010000012">
    <property type="protein sequence ID" value="KAG6497357.1"/>
    <property type="molecule type" value="Genomic_DNA"/>
</dbReference>
<dbReference type="PANTHER" id="PTHR31205">
    <property type="entry name" value="ACTIN CROSS-LINKING PROTEIN (DUF569)"/>
    <property type="match status" value="1"/>
</dbReference>
<dbReference type="FunFam" id="2.80.10.50:FF:000067">
    <property type="entry name" value="BnaC05g19630D protein"/>
    <property type="match status" value="1"/>
</dbReference>
<evidence type="ECO:0000313" key="4">
    <source>
        <dbReference type="EMBL" id="KAG6497357.1"/>
    </source>
</evidence>
<evidence type="ECO:0000313" key="5">
    <source>
        <dbReference type="Proteomes" id="UP000734854"/>
    </source>
</evidence>
<dbReference type="InterPro" id="IPR007679">
    <property type="entry name" value="DUF569"/>
</dbReference>
<evidence type="ECO:0000259" key="2">
    <source>
        <dbReference type="Pfam" id="PF04601"/>
    </source>
</evidence>
<protein>
    <recommendedName>
        <fullName evidence="6">DUF569 domain-containing protein</fullName>
    </recommendedName>
</protein>
<evidence type="ECO:0000256" key="1">
    <source>
        <dbReference type="SAM" id="MobiDB-lite"/>
    </source>
</evidence>
<feature type="region of interest" description="Disordered" evidence="1">
    <location>
        <begin position="156"/>
        <end position="238"/>
    </location>
</feature>
<dbReference type="InterPro" id="IPR054726">
    <property type="entry name" value="Ubiq_DUF569-assoc"/>
</dbReference>
<dbReference type="Pfam" id="PF22932">
    <property type="entry name" value="Ubiq_DUF_assoc"/>
    <property type="match status" value="1"/>
</dbReference>